<keyword evidence="2" id="KW-0378">Hydrolase</keyword>
<accession>A0A2U1PJY4</accession>
<dbReference type="Proteomes" id="UP000245207">
    <property type="component" value="Unassembled WGS sequence"/>
</dbReference>
<gene>
    <name evidence="2" type="ORF">CTI12_AA144270</name>
</gene>
<dbReference type="AlphaFoldDB" id="A0A2U1PJY4"/>
<name>A0A2U1PJY4_ARTAN</name>
<evidence type="ECO:0000313" key="3">
    <source>
        <dbReference type="Proteomes" id="UP000245207"/>
    </source>
</evidence>
<dbReference type="GO" id="GO:0008233">
    <property type="term" value="F:peptidase activity"/>
    <property type="evidence" value="ECO:0007669"/>
    <property type="project" value="UniProtKB-KW"/>
</dbReference>
<comment type="caution">
    <text evidence="2">The sequence shown here is derived from an EMBL/GenBank/DDBJ whole genome shotgun (WGS) entry which is preliminary data.</text>
</comment>
<feature type="compositionally biased region" description="Basic and acidic residues" evidence="1">
    <location>
        <begin position="542"/>
        <end position="553"/>
    </location>
</feature>
<sequence length="899" mass="100187">MNNPMGFARNPIDCPVAKKSRKKSGNVEVNTLVVQLKAPTVVKEIEKVPDDRGSVISSVVSDLANEIASSVDVGIVNEKEKETDTQKKLSIVVHDKVSVAFKDKESEKETETDKLSVVFKDKESEKDVAVVVGMSAKPVDVDLASKKDDVVVGNSSGLVYEKRNSNRRKATGSVDKATGSADVDNAMVLVEKAKGSADVEKATGSVDVEKGTGSVENVTTGVSKPKKANVVLTDVVDKSLRLNVKGPSKASVEAVLEKDEPSKKLSKSTVVSKRKRGDSDIIPDDMGKKKLKGKGPMKIQKDDSPEGDIPDGVMKQLLKNMLKNASVKEFVKEEYEENQLMSKNKETRPVGDDFEAVWKCQFHKLFKDVRVNDIALKLIASKEVDFLFKINFLTLLTNTMVSYTFLVLYSLFSALVFRFNQLQEASVVRTRPVIKQWSSFLMAQRQEMELKEECIGESDLYEEFELPETEGFVAAGSSDSSFKEELLKNLEEKLSILSIERIVVEELLVIAGVEFPGDLKLVELHQRYVQILKHPVSSNGEDLDRADDNGGDKGDDDTVNDKHLSVVDPSQIQEGSDDGNGDDKDVEKRDDAVPEKQIAEPFSLTQWIENHLDLIEEWFNCVPAEFYYQKCVAEGTMEPMGVGIPATRASDVSPSPIKRLVKPPSYLLSPYMNKKTRVELKMTRPEFILGNSIFAMRGEKLERVFETHSGELYSVRLIMETLAPGLEVDANVIDCLAAILNHENSSREAGCPLRHFFPTGCITITMFDGTLESEDAKFEEFEKELSAQFKDDVGGLALNGVELPFFPIRKVSHFYVVVFSLTKKITTMTILDNSDCGATYAEKYEDTCELLKTLFARHLEMYGHKKHASIRKVKPRIASLKWKTKNNDECVNTHHFCLI</sequence>
<proteinExistence type="predicted"/>
<organism evidence="2 3">
    <name type="scientific">Artemisia annua</name>
    <name type="common">Sweet wormwood</name>
    <dbReference type="NCBI Taxonomy" id="35608"/>
    <lineage>
        <taxon>Eukaryota</taxon>
        <taxon>Viridiplantae</taxon>
        <taxon>Streptophyta</taxon>
        <taxon>Embryophyta</taxon>
        <taxon>Tracheophyta</taxon>
        <taxon>Spermatophyta</taxon>
        <taxon>Magnoliopsida</taxon>
        <taxon>eudicotyledons</taxon>
        <taxon>Gunneridae</taxon>
        <taxon>Pentapetalae</taxon>
        <taxon>asterids</taxon>
        <taxon>campanulids</taxon>
        <taxon>Asterales</taxon>
        <taxon>Asteraceae</taxon>
        <taxon>Asteroideae</taxon>
        <taxon>Anthemideae</taxon>
        <taxon>Artemisiinae</taxon>
        <taxon>Artemisia</taxon>
    </lineage>
</organism>
<evidence type="ECO:0000256" key="1">
    <source>
        <dbReference type="SAM" id="MobiDB-lite"/>
    </source>
</evidence>
<dbReference type="Gene3D" id="3.40.395.10">
    <property type="entry name" value="Adenoviral Proteinase, Chain A"/>
    <property type="match status" value="1"/>
</dbReference>
<reference evidence="2 3" key="1">
    <citation type="journal article" date="2018" name="Mol. Plant">
        <title>The genome of Artemisia annua provides insight into the evolution of Asteraceae family and artemisinin biosynthesis.</title>
        <authorList>
            <person name="Shen Q."/>
            <person name="Zhang L."/>
            <person name="Liao Z."/>
            <person name="Wang S."/>
            <person name="Yan T."/>
            <person name="Shi P."/>
            <person name="Liu M."/>
            <person name="Fu X."/>
            <person name="Pan Q."/>
            <person name="Wang Y."/>
            <person name="Lv Z."/>
            <person name="Lu X."/>
            <person name="Zhang F."/>
            <person name="Jiang W."/>
            <person name="Ma Y."/>
            <person name="Chen M."/>
            <person name="Hao X."/>
            <person name="Li L."/>
            <person name="Tang Y."/>
            <person name="Lv G."/>
            <person name="Zhou Y."/>
            <person name="Sun X."/>
            <person name="Brodelius P.E."/>
            <person name="Rose J.K.C."/>
            <person name="Tang K."/>
        </authorList>
    </citation>
    <scope>NUCLEOTIDE SEQUENCE [LARGE SCALE GENOMIC DNA]</scope>
    <source>
        <strain evidence="3">cv. Huhao1</strain>
        <tissue evidence="2">Leaf</tissue>
    </source>
</reference>
<feature type="compositionally biased region" description="Basic and acidic residues" evidence="1">
    <location>
        <begin position="581"/>
        <end position="595"/>
    </location>
</feature>
<feature type="region of interest" description="Disordered" evidence="1">
    <location>
        <begin position="539"/>
        <end position="595"/>
    </location>
</feature>
<dbReference type="EMBL" id="PKPP01001058">
    <property type="protein sequence ID" value="PWA86068.1"/>
    <property type="molecule type" value="Genomic_DNA"/>
</dbReference>
<keyword evidence="2" id="KW-0645">Protease</keyword>
<evidence type="ECO:0000313" key="2">
    <source>
        <dbReference type="EMBL" id="PWA86068.1"/>
    </source>
</evidence>
<feature type="region of interest" description="Disordered" evidence="1">
    <location>
        <begin position="247"/>
        <end position="306"/>
    </location>
</feature>
<dbReference type="GO" id="GO:0006508">
    <property type="term" value="P:proteolysis"/>
    <property type="evidence" value="ECO:0007669"/>
    <property type="project" value="UniProtKB-KW"/>
</dbReference>
<protein>
    <submittedName>
        <fullName evidence="2">Ulp1 protease family, C-terminal catalytic domain-containing protein</fullName>
    </submittedName>
</protein>
<keyword evidence="3" id="KW-1185">Reference proteome</keyword>